<evidence type="ECO:0000313" key="6">
    <source>
        <dbReference type="Proteomes" id="UP000068026"/>
    </source>
</evidence>
<name>A0A110A6R6_ANAPI</name>
<dbReference type="EMBL" id="FQUA01000001">
    <property type="protein sequence ID" value="SHE29721.1"/>
    <property type="molecule type" value="Genomic_DNA"/>
</dbReference>
<keyword evidence="6" id="KW-1185">Reference proteome</keyword>
<evidence type="ECO:0000313" key="4">
    <source>
        <dbReference type="EMBL" id="AMJ39715.1"/>
    </source>
</evidence>
<reference evidence="4 6" key="1">
    <citation type="journal article" date="2016" name="Genome Announc.">
        <title>Complete Genome Sequence of the Amino Acid-Fermenting Clostridium propionicum X2 (DSM 1682).</title>
        <authorList>
            <person name="Poehlein A."/>
            <person name="Schlien K."/>
            <person name="Chowdhury N.P."/>
            <person name="Gottschalk G."/>
            <person name="Buckel W."/>
            <person name="Daniel R."/>
        </authorList>
    </citation>
    <scope>NUCLEOTIDE SEQUENCE [LARGE SCALE GENOMIC DNA]</scope>
    <source>
        <strain evidence="4 6">X2</strain>
    </source>
</reference>
<organism evidence="5 7">
    <name type="scientific">Anaerotignum propionicum DSM 1682</name>
    <dbReference type="NCBI Taxonomy" id="991789"/>
    <lineage>
        <taxon>Bacteria</taxon>
        <taxon>Bacillati</taxon>
        <taxon>Bacillota</taxon>
        <taxon>Clostridia</taxon>
        <taxon>Lachnospirales</taxon>
        <taxon>Anaerotignaceae</taxon>
        <taxon>Anaerotignum</taxon>
    </lineage>
</organism>
<evidence type="ECO:0000313" key="7">
    <source>
        <dbReference type="Proteomes" id="UP000184204"/>
    </source>
</evidence>
<reference evidence="6" key="2">
    <citation type="submission" date="2016-01" db="EMBL/GenBank/DDBJ databases">
        <authorList>
            <person name="Poehlein A."/>
            <person name="Schlien K."/>
            <person name="Gottschalk G."/>
            <person name="Buckel W."/>
            <person name="Daniel R."/>
        </authorList>
    </citation>
    <scope>NUCLEOTIDE SEQUENCE [LARGE SCALE GENOMIC DNA]</scope>
    <source>
        <strain evidence="6">X2</strain>
    </source>
</reference>
<feature type="transmembrane region" description="Helical" evidence="3">
    <location>
        <begin position="413"/>
        <end position="435"/>
    </location>
</feature>
<dbReference type="GO" id="GO:0016020">
    <property type="term" value="C:membrane"/>
    <property type="evidence" value="ECO:0007669"/>
    <property type="project" value="InterPro"/>
</dbReference>
<dbReference type="OrthoDB" id="9772630at2"/>
<dbReference type="InterPro" id="IPR004995">
    <property type="entry name" value="Spore_Ger"/>
</dbReference>
<evidence type="ECO:0000256" key="2">
    <source>
        <dbReference type="ARBA" id="ARBA00023136"/>
    </source>
</evidence>
<dbReference type="InterPro" id="IPR050768">
    <property type="entry name" value="UPF0353/GerABKA_families"/>
</dbReference>
<dbReference type="EMBL" id="CP014223">
    <property type="protein sequence ID" value="AMJ39715.1"/>
    <property type="molecule type" value="Genomic_DNA"/>
</dbReference>
<dbReference type="RefSeq" id="WP_066046635.1">
    <property type="nucleotide sequence ID" value="NZ_CP014223.1"/>
</dbReference>
<dbReference type="Proteomes" id="UP000068026">
    <property type="component" value="Chromosome"/>
</dbReference>
<comment type="similarity">
    <text evidence="1">Belongs to the GerABKA family.</text>
</comment>
<evidence type="ECO:0000256" key="3">
    <source>
        <dbReference type="SAM" id="Phobius"/>
    </source>
</evidence>
<reference evidence="7" key="4">
    <citation type="submission" date="2016-11" db="EMBL/GenBank/DDBJ databases">
        <authorList>
            <person name="Jaros S."/>
            <person name="Januszkiewicz K."/>
            <person name="Wedrychowicz H."/>
        </authorList>
    </citation>
    <scope>NUCLEOTIDE SEQUENCE [LARGE SCALE GENOMIC DNA]</scope>
    <source>
        <strain evidence="7">DSM 1682</strain>
    </source>
</reference>
<gene>
    <name evidence="4" type="primary">gerBA</name>
    <name evidence="4" type="ORF">CPRO_00910</name>
    <name evidence="5" type="ORF">SAMN02745151_00265</name>
</gene>
<accession>A0A110A6R6</accession>
<dbReference type="GO" id="GO:0009847">
    <property type="term" value="P:spore germination"/>
    <property type="evidence" value="ECO:0007669"/>
    <property type="project" value="InterPro"/>
</dbReference>
<dbReference type="PANTHER" id="PTHR22550:SF5">
    <property type="entry name" value="LEUCINE ZIPPER PROTEIN 4"/>
    <property type="match status" value="1"/>
</dbReference>
<keyword evidence="3" id="KW-1133">Transmembrane helix</keyword>
<feature type="transmembrane region" description="Helical" evidence="3">
    <location>
        <begin position="285"/>
        <end position="307"/>
    </location>
</feature>
<dbReference type="Proteomes" id="UP000184204">
    <property type="component" value="Unassembled WGS sequence"/>
</dbReference>
<dbReference type="Pfam" id="PF03323">
    <property type="entry name" value="GerA"/>
    <property type="match status" value="1"/>
</dbReference>
<keyword evidence="2 3" id="KW-0472">Membrane</keyword>
<evidence type="ECO:0000256" key="1">
    <source>
        <dbReference type="ARBA" id="ARBA00005278"/>
    </source>
</evidence>
<sequence>MQISKNLSENMIAIKEAFRDCGDVVMREFVVGSGKSRIFMIYTDNIVDSHTIHDFIMTNLMSRYKECNESGLLDAFMDDIIAVGEVGKINEIQQALDAVLLGDTVLFMDGNAFALQVSTKGFPSRGVNQAQTEVVVLGPKDAFLEVMATNIVLIRRRIRDNRLKLKRKKIGTRSKTDVAMMYMEDLVRPKTLEIVEKQLDTMNLDAILDSGYVVQLLEKRWASPFPQLQMTERPDKAASALLEGRVVLVIDNTPVVVMLPVTLNVFFQAAEDYYDRWQIMSFIRAIRYVAAVVAISLPGLYIALSVYHPELIPTALAIKIAATRQNIPFSVVGEVIIMELAFELLREAGIRLPSPVSSTIGIVGGIIIGSAAVEAGIVSPTVVIISALTGICSFVIPNIALVSGLRLSKYVTIFLSAIFGLFGLWIALLLILAHLCSLSSYGIPFMYPFCSASVNDDIDWEDTILRLPLQKMKRRPIFTRPSARGRKGRS</sequence>
<feature type="transmembrane region" description="Helical" evidence="3">
    <location>
        <begin position="352"/>
        <end position="371"/>
    </location>
</feature>
<dbReference type="PANTHER" id="PTHR22550">
    <property type="entry name" value="SPORE GERMINATION PROTEIN"/>
    <property type="match status" value="1"/>
</dbReference>
<dbReference type="PIRSF" id="PIRSF005690">
    <property type="entry name" value="GerBA"/>
    <property type="match status" value="1"/>
</dbReference>
<feature type="transmembrane region" description="Helical" evidence="3">
    <location>
        <begin position="377"/>
        <end position="401"/>
    </location>
</feature>
<reference evidence="5" key="3">
    <citation type="submission" date="2016-11" db="EMBL/GenBank/DDBJ databases">
        <authorList>
            <person name="Varghese N."/>
            <person name="Submissions S."/>
        </authorList>
    </citation>
    <scope>NUCLEOTIDE SEQUENCE</scope>
    <source>
        <strain evidence="5">DSM 1682</strain>
    </source>
</reference>
<dbReference type="AlphaFoldDB" id="A0A110A6R6"/>
<proteinExistence type="inferred from homology"/>
<evidence type="ECO:0000313" key="5">
    <source>
        <dbReference type="EMBL" id="SHE29721.1"/>
    </source>
</evidence>
<protein>
    <submittedName>
        <fullName evidence="4 5">Spore germination protein</fullName>
    </submittedName>
</protein>
<dbReference type="KEGG" id="cpro:CPRO_00910"/>
<keyword evidence="3" id="KW-0812">Transmembrane</keyword>